<proteinExistence type="predicted"/>
<keyword evidence="5" id="KW-1185">Reference proteome</keyword>
<evidence type="ECO:0000313" key="5">
    <source>
        <dbReference type="Proteomes" id="UP000019754"/>
    </source>
</evidence>
<name>A0A022KWU4_9MICO</name>
<dbReference type="InterPro" id="IPR000086">
    <property type="entry name" value="NUDIX_hydrolase_dom"/>
</dbReference>
<evidence type="ECO:0000313" key="4">
    <source>
        <dbReference type="EMBL" id="EYT48711.1"/>
    </source>
</evidence>
<dbReference type="PROSITE" id="PS51462">
    <property type="entry name" value="NUDIX"/>
    <property type="match status" value="1"/>
</dbReference>
<dbReference type="Proteomes" id="UP000019754">
    <property type="component" value="Unassembled WGS sequence"/>
</dbReference>
<feature type="domain" description="Nudix hydrolase" evidence="3">
    <location>
        <begin position="36"/>
        <end position="168"/>
    </location>
</feature>
<evidence type="ECO:0000256" key="2">
    <source>
        <dbReference type="ARBA" id="ARBA00022801"/>
    </source>
</evidence>
<dbReference type="InterPro" id="IPR015797">
    <property type="entry name" value="NUDIX_hydrolase-like_dom_sf"/>
</dbReference>
<gene>
    <name evidence="4" type="ORF">D641_0110925</name>
</gene>
<reference evidence="4 5" key="1">
    <citation type="journal article" date="2013" name="Genome Announc.">
        <title>Draft genome sequence of an Actinobacterium, Brachybacterium muris strain UCD-AY4.</title>
        <authorList>
            <person name="Lo J.R."/>
            <person name="Lang J.M."/>
            <person name="Darling A.E."/>
            <person name="Eisen J.A."/>
            <person name="Coil D.A."/>
        </authorList>
    </citation>
    <scope>NUCLEOTIDE SEQUENCE [LARGE SCALE GENOMIC DNA]</scope>
    <source>
        <strain evidence="4 5">UCD-AY4</strain>
    </source>
</reference>
<dbReference type="SUPFAM" id="SSF55811">
    <property type="entry name" value="Nudix"/>
    <property type="match status" value="1"/>
</dbReference>
<comment type="caution">
    <text evidence="4">The sequence shown here is derived from an EMBL/GenBank/DDBJ whole genome shotgun (WGS) entry which is preliminary data.</text>
</comment>
<dbReference type="OrthoDB" id="3404294at2"/>
<dbReference type="HOGENOM" id="CLU_126604_0_0_11"/>
<dbReference type="Pfam" id="PF00293">
    <property type="entry name" value="NUDIX"/>
    <property type="match status" value="1"/>
</dbReference>
<evidence type="ECO:0000259" key="3">
    <source>
        <dbReference type="PROSITE" id="PS51462"/>
    </source>
</evidence>
<dbReference type="PANTHER" id="PTHR43046">
    <property type="entry name" value="GDP-MANNOSE MANNOSYL HYDROLASE"/>
    <property type="match status" value="1"/>
</dbReference>
<dbReference type="Gene3D" id="3.90.79.10">
    <property type="entry name" value="Nucleoside Triphosphate Pyrophosphohydrolase"/>
    <property type="match status" value="1"/>
</dbReference>
<protein>
    <submittedName>
        <fullName evidence="4">NUDIX hydrolase</fullName>
    </submittedName>
</protein>
<dbReference type="RefSeq" id="WP_017824817.1">
    <property type="nucleotide sequence ID" value="NZ_KB403092.1"/>
</dbReference>
<evidence type="ECO:0000256" key="1">
    <source>
        <dbReference type="ARBA" id="ARBA00001946"/>
    </source>
</evidence>
<dbReference type="STRING" id="1249481.D641_0110925"/>
<keyword evidence="2 4" id="KW-0378">Hydrolase</keyword>
<dbReference type="AlphaFoldDB" id="A0A022KWU4"/>
<dbReference type="GO" id="GO:0016787">
    <property type="term" value="F:hydrolase activity"/>
    <property type="evidence" value="ECO:0007669"/>
    <property type="project" value="UniProtKB-KW"/>
</dbReference>
<comment type="cofactor">
    <cofactor evidence="1">
        <name>Mg(2+)</name>
        <dbReference type="ChEBI" id="CHEBI:18420"/>
    </cofactor>
</comment>
<sequence>MNDLHTRLVQRARTALPRLWRSVPGLQWRLLHLTQPTFLVGVSALLRTSSGEFLLVKNAFWPADQQWGMPTGYLEQGETLTESVTRELHEEIGGGTVEDLRVLDRTAGYRMRVEVLVEGTVKDLPSPREHDSLEVSDHRLATMEALPQYLHPGHRDLLRKHAGPTAPQ</sequence>
<organism evidence="4 5">
    <name type="scientific">Brachybacterium muris UCD-AY4</name>
    <dbReference type="NCBI Taxonomy" id="1249481"/>
    <lineage>
        <taxon>Bacteria</taxon>
        <taxon>Bacillati</taxon>
        <taxon>Actinomycetota</taxon>
        <taxon>Actinomycetes</taxon>
        <taxon>Micrococcales</taxon>
        <taxon>Dermabacteraceae</taxon>
        <taxon>Brachybacterium</taxon>
    </lineage>
</organism>
<dbReference type="PANTHER" id="PTHR43046:SF16">
    <property type="entry name" value="ADP-RIBOSE PYROPHOSPHATASE YJHB-RELATED"/>
    <property type="match status" value="1"/>
</dbReference>
<accession>A0A022KWU4</accession>
<dbReference type="CDD" id="cd02883">
    <property type="entry name" value="NUDIX_Hydrolase"/>
    <property type="match status" value="1"/>
</dbReference>
<dbReference type="EMBL" id="AORC01000013">
    <property type="protein sequence ID" value="EYT48711.1"/>
    <property type="molecule type" value="Genomic_DNA"/>
</dbReference>